<evidence type="ECO:0000313" key="5">
    <source>
        <dbReference type="Proteomes" id="UP000054549"/>
    </source>
</evidence>
<dbReference type="EC" id="2.7.7.48" evidence="1"/>
<sequence length="1093" mass="123246">MDDEVPMIMTDTESQELSSESTPWTSWSLSLSHEQSFSSIRPRNPPVTPERKERMPAPSSRRLERTVSYPSPPLDSPAKPSGVLYTPAKTPSLPTRSESMPLIGAQSKIPTKNIYNMELATGLGVTIVAHDPDTQQLMDAAKLSWGVQYELARGVNKGVWSWSDVTPERLRQLKGTNAESAYKVANVMLGRRLDKAMDLSLWHELDREQEAIMENEGRGLGLMGPWKGEHEWFGGRIQQLARSYVEDGEFHIRLEPMEKRKSHRFARYCGSRRILQVRIPDDKLGEGTDLIRERLCHKFVLCGRVFVPFHAKEGTVYMVEIDDFSCRQLRRDCGDQFLMPFSTFVNWHNPLELNKSQPISKYASRFALGLSNSVPVIEFESECIVFIPDETPASWDKSKKPPSDKILTDGCGFINRAAMMAIKSKMQYGTRPTAVQGRIGGAKGLWIVDPSLDRDDRPRIWIRDSQNKIKYPNLNDRSYRILELLCVSQTATTFSLSEQPILNLHFNGVPETTLAELLEQGIEEEVKPLMDWDLPLPCLWRAIAKTGSVPTSRAARFAVGRSRALGLTRQEWGPAWLNNEDVLLDENEDVDAMDVDDTVGGAHTGRDSHSGAPLGLHETAVELLQAGFIPTEFTPLRDKIRFVVETTIKSALEKFHIPLKESISALVVPGNFYNPCLYITKLDSDPLGVLEDGQIYYKSSTGMIDHETATMFNVLTGQVLVGRRFPVRLASDIQMVTAVDHPELSEWSDVIIVSIKGERSAANILSGGDYDGDELFIIRESCLVKPFQNKPLIPEPPALQRECFDVNVETVHQFSQRQLPDSDFQKKFQYELLAGLNDAKVGLYSMFHEYAGYKYGYNHSETVRMAYMFSTTLDSGKTGLRLKPDVFKKHKAKFCQKIPEEANYILRSLASAGQKKSDEVLQKYDLLKKSDALSDLTAPWNRAMANARQLDERFKGGFWRKEMQMIRDHVEKVYQQWGIACSKSGRKKSDDQKKKRQRSARTVKEDPMRQVAAMFHEKLDVALYDNVDILKASYACVTSPKFALSVAFNLVCQIKANASPNGVAPCTRIFDEMKSIAPVSLRAMLPPDSAASF</sequence>
<gene>
    <name evidence="4" type="ORF">M378DRAFT_114432</name>
</gene>
<evidence type="ECO:0000256" key="2">
    <source>
        <dbReference type="SAM" id="MobiDB-lite"/>
    </source>
</evidence>
<dbReference type="PANTHER" id="PTHR23079">
    <property type="entry name" value="RNA-DEPENDENT RNA POLYMERASE"/>
    <property type="match status" value="1"/>
</dbReference>
<dbReference type="InterPro" id="IPR007855">
    <property type="entry name" value="RDRP"/>
</dbReference>
<keyword evidence="1" id="KW-0696">RNA-directed RNA polymerase</keyword>
<keyword evidence="5" id="KW-1185">Reference proteome</keyword>
<comment type="catalytic activity">
    <reaction evidence="1">
        <text>RNA(n) + a ribonucleoside 5'-triphosphate = RNA(n+1) + diphosphate</text>
        <dbReference type="Rhea" id="RHEA:21248"/>
        <dbReference type="Rhea" id="RHEA-COMP:14527"/>
        <dbReference type="Rhea" id="RHEA-COMP:17342"/>
        <dbReference type="ChEBI" id="CHEBI:33019"/>
        <dbReference type="ChEBI" id="CHEBI:61557"/>
        <dbReference type="ChEBI" id="CHEBI:140395"/>
        <dbReference type="EC" id="2.7.7.48"/>
    </reaction>
</comment>
<organism evidence="4 5">
    <name type="scientific">Amanita muscaria (strain Koide BX008)</name>
    <dbReference type="NCBI Taxonomy" id="946122"/>
    <lineage>
        <taxon>Eukaryota</taxon>
        <taxon>Fungi</taxon>
        <taxon>Dikarya</taxon>
        <taxon>Basidiomycota</taxon>
        <taxon>Agaricomycotina</taxon>
        <taxon>Agaricomycetes</taxon>
        <taxon>Agaricomycetidae</taxon>
        <taxon>Agaricales</taxon>
        <taxon>Pluteineae</taxon>
        <taxon>Amanitaceae</taxon>
        <taxon>Amanita</taxon>
    </lineage>
</organism>
<dbReference type="STRING" id="946122.A0A0C2TVJ2"/>
<evidence type="ECO:0000259" key="3">
    <source>
        <dbReference type="Pfam" id="PF05183"/>
    </source>
</evidence>
<dbReference type="GO" id="GO:0003968">
    <property type="term" value="F:RNA-directed RNA polymerase activity"/>
    <property type="evidence" value="ECO:0007669"/>
    <property type="project" value="UniProtKB-KW"/>
</dbReference>
<dbReference type="Proteomes" id="UP000054549">
    <property type="component" value="Unassembled WGS sequence"/>
</dbReference>
<feature type="compositionally biased region" description="Basic and acidic residues" evidence="2">
    <location>
        <begin position="49"/>
        <end position="65"/>
    </location>
</feature>
<protein>
    <recommendedName>
        <fullName evidence="1">RNA-dependent RNA polymerase</fullName>
        <ecNumber evidence="1">2.7.7.48</ecNumber>
    </recommendedName>
</protein>
<reference evidence="4 5" key="1">
    <citation type="submission" date="2014-04" db="EMBL/GenBank/DDBJ databases">
        <title>Evolutionary Origins and Diversification of the Mycorrhizal Mutualists.</title>
        <authorList>
            <consortium name="DOE Joint Genome Institute"/>
            <consortium name="Mycorrhizal Genomics Consortium"/>
            <person name="Kohler A."/>
            <person name="Kuo A."/>
            <person name="Nagy L.G."/>
            <person name="Floudas D."/>
            <person name="Copeland A."/>
            <person name="Barry K.W."/>
            <person name="Cichocki N."/>
            <person name="Veneault-Fourrey C."/>
            <person name="LaButti K."/>
            <person name="Lindquist E.A."/>
            <person name="Lipzen A."/>
            <person name="Lundell T."/>
            <person name="Morin E."/>
            <person name="Murat C."/>
            <person name="Riley R."/>
            <person name="Ohm R."/>
            <person name="Sun H."/>
            <person name="Tunlid A."/>
            <person name="Henrissat B."/>
            <person name="Grigoriev I.V."/>
            <person name="Hibbett D.S."/>
            <person name="Martin F."/>
        </authorList>
    </citation>
    <scope>NUCLEOTIDE SEQUENCE [LARGE SCALE GENOMIC DNA]</scope>
    <source>
        <strain evidence="4 5">Koide BX008</strain>
    </source>
</reference>
<dbReference type="PANTHER" id="PTHR23079:SF14">
    <property type="entry name" value="RNA-DEPENDENT RNA POLYMERASE"/>
    <property type="match status" value="1"/>
</dbReference>
<feature type="region of interest" description="Disordered" evidence="2">
    <location>
        <begin position="984"/>
        <end position="1005"/>
    </location>
</feature>
<feature type="compositionally biased region" description="Low complexity" evidence="2">
    <location>
        <begin position="16"/>
        <end position="39"/>
    </location>
</feature>
<dbReference type="AlphaFoldDB" id="A0A0C2TVJ2"/>
<evidence type="ECO:0000313" key="4">
    <source>
        <dbReference type="EMBL" id="KIL71349.1"/>
    </source>
</evidence>
<dbReference type="OrthoDB" id="10055769at2759"/>
<dbReference type="EMBL" id="KN818222">
    <property type="protein sequence ID" value="KIL71349.1"/>
    <property type="molecule type" value="Genomic_DNA"/>
</dbReference>
<name>A0A0C2TVJ2_AMAMK</name>
<dbReference type="InParanoid" id="A0A0C2TVJ2"/>
<proteinExistence type="inferred from homology"/>
<dbReference type="GO" id="GO:0030422">
    <property type="term" value="P:siRNA processing"/>
    <property type="evidence" value="ECO:0007669"/>
    <property type="project" value="TreeGrafter"/>
</dbReference>
<dbReference type="GO" id="GO:0031380">
    <property type="term" value="C:nuclear RNA-directed RNA polymerase complex"/>
    <property type="evidence" value="ECO:0007669"/>
    <property type="project" value="TreeGrafter"/>
</dbReference>
<feature type="region of interest" description="Disordered" evidence="2">
    <location>
        <begin position="1"/>
        <end position="84"/>
    </location>
</feature>
<comment type="similarity">
    <text evidence="1">Belongs to the RdRP family.</text>
</comment>
<keyword evidence="1" id="KW-0548">Nucleotidyltransferase</keyword>
<dbReference type="GO" id="GO:0003723">
    <property type="term" value="F:RNA binding"/>
    <property type="evidence" value="ECO:0007669"/>
    <property type="project" value="UniProtKB-KW"/>
</dbReference>
<dbReference type="Pfam" id="PF05183">
    <property type="entry name" value="RdRP"/>
    <property type="match status" value="1"/>
</dbReference>
<keyword evidence="1" id="KW-0808">Transferase</keyword>
<evidence type="ECO:0000256" key="1">
    <source>
        <dbReference type="RuleBase" id="RU363098"/>
    </source>
</evidence>
<accession>A0A0C2TVJ2</accession>
<feature type="domain" description="RDRP core" evidence="3">
    <location>
        <begin position="251"/>
        <end position="889"/>
    </location>
</feature>
<dbReference type="HOGENOM" id="CLU_003387_0_0_1"/>
<dbReference type="InterPro" id="IPR057596">
    <property type="entry name" value="RDRP_core"/>
</dbReference>
<keyword evidence="1" id="KW-0694">RNA-binding</keyword>